<protein>
    <submittedName>
        <fullName evidence="1">Uncharacterized protein</fullName>
    </submittedName>
</protein>
<comment type="caution">
    <text evidence="1">The sequence shown here is derived from an EMBL/GenBank/DDBJ whole genome shotgun (WGS) entry which is preliminary data.</text>
</comment>
<dbReference type="EMBL" id="OFSP01000002">
    <property type="protein sequence ID" value="SOY42959.1"/>
    <property type="molecule type" value="Genomic_DNA"/>
</dbReference>
<name>A0A975WTE3_9BURK</name>
<reference evidence="1 2" key="1">
    <citation type="submission" date="2018-01" db="EMBL/GenBank/DDBJ databases">
        <authorList>
            <person name="Clerissi C."/>
        </authorList>
    </citation>
    <scope>NUCLEOTIDE SEQUENCE [LARGE SCALE GENOMIC DNA]</scope>
    <source>
        <strain evidence="1">Cupriavidus taiwanensis STM 3521</strain>
    </source>
</reference>
<organism evidence="1 2">
    <name type="scientific">Cupriavidus taiwanensis</name>
    <dbReference type="NCBI Taxonomy" id="164546"/>
    <lineage>
        <taxon>Bacteria</taxon>
        <taxon>Pseudomonadati</taxon>
        <taxon>Pseudomonadota</taxon>
        <taxon>Betaproteobacteria</taxon>
        <taxon>Burkholderiales</taxon>
        <taxon>Burkholderiaceae</taxon>
        <taxon>Cupriavidus</taxon>
    </lineage>
</organism>
<dbReference type="Proteomes" id="UP000256297">
    <property type="component" value="Chromosome CBM2589_b"/>
</dbReference>
<accession>A0A975WTE3</accession>
<dbReference type="AlphaFoldDB" id="A0A975WTE3"/>
<sequence>MHHGGKGVEGVFERAQSAEWQPAAGLTVGTPTAALRAVSIVGLGTRHGTHRCARLAPERSHCRWFSPLSRLRERGGGEGGRLNEVWLSTAKMRRPVAACCWP</sequence>
<proteinExistence type="predicted"/>
<evidence type="ECO:0000313" key="1">
    <source>
        <dbReference type="EMBL" id="SOY42959.1"/>
    </source>
</evidence>
<gene>
    <name evidence="1" type="ORF">CBM2589_B100010</name>
</gene>
<evidence type="ECO:0000313" key="2">
    <source>
        <dbReference type="Proteomes" id="UP000256297"/>
    </source>
</evidence>